<dbReference type="Proteomes" id="UP000003480">
    <property type="component" value="Unassembled WGS sequence"/>
</dbReference>
<protein>
    <submittedName>
        <fullName evidence="1">Uncharacterized protein</fullName>
    </submittedName>
</protein>
<dbReference type="HOGENOM" id="CLU_1693462_0_0_3"/>
<dbReference type="AlphaFoldDB" id="I4G0U0"/>
<reference evidence="1 2" key="1">
    <citation type="submission" date="2012-04" db="EMBL/GenBank/DDBJ databases">
        <authorList>
            <person name="Genoscope - CEA"/>
        </authorList>
    </citation>
    <scope>NUCLEOTIDE SEQUENCE [LARGE SCALE GENOMIC DNA]</scope>
    <source>
        <strain evidence="1 2">9443</strain>
    </source>
</reference>
<evidence type="ECO:0000313" key="2">
    <source>
        <dbReference type="Proteomes" id="UP000003480"/>
    </source>
</evidence>
<organism evidence="1 2">
    <name type="scientific">Microcystis aeruginosa PCC 9443</name>
    <dbReference type="NCBI Taxonomy" id="1160281"/>
    <lineage>
        <taxon>Bacteria</taxon>
        <taxon>Bacillati</taxon>
        <taxon>Cyanobacteriota</taxon>
        <taxon>Cyanophyceae</taxon>
        <taxon>Oscillatoriophycideae</taxon>
        <taxon>Chroococcales</taxon>
        <taxon>Microcystaceae</taxon>
        <taxon>Microcystis</taxon>
    </lineage>
</organism>
<dbReference type="PANTHER" id="PTHR34614">
    <property type="match status" value="1"/>
</dbReference>
<comment type="caution">
    <text evidence="1">The sequence shown here is derived from an EMBL/GenBank/DDBJ whole genome shotgun (WGS) entry which is preliminary data.</text>
</comment>
<dbReference type="PANTHER" id="PTHR34614:SF2">
    <property type="entry name" value="TRANSPOSASE IS4-LIKE DOMAIN-CONTAINING PROTEIN"/>
    <property type="match status" value="1"/>
</dbReference>
<evidence type="ECO:0000313" key="1">
    <source>
        <dbReference type="EMBL" id="CCI01551.1"/>
    </source>
</evidence>
<dbReference type="EMBL" id="CAIJ01000138">
    <property type="protein sequence ID" value="CCI01551.1"/>
    <property type="molecule type" value="Genomic_DNA"/>
</dbReference>
<sequence length="155" mass="18179">MGWRLYVTNTNKEQLSLTEAVSAYQEQWQPERGFHRFKKGRLSALPIYFRDEDKIKGLMFLLTIALRVFTLMEFVVRRQLRQSQSSLAGLYDGNPKRSTDRPTAEQMLKAFRNLTLYIERDGKTEISCLNEVQQQILRLMNIPESIYTTDFFADG</sequence>
<proteinExistence type="predicted"/>
<gene>
    <name evidence="1" type="ORF">MICAC_2220002</name>
</gene>
<name>I4G0U0_MICAE</name>
<accession>I4G0U0</accession>